<dbReference type="Proteomes" id="UP000008225">
    <property type="component" value="Chromosome 13"/>
</dbReference>
<keyword evidence="2" id="KW-1185">Reference proteome</keyword>
<name>A0A8I3X697_CALJA</name>
<dbReference type="GeneTree" id="ENSGT00940000161627"/>
<dbReference type="Ensembl" id="ENSCJAT00000133217.1">
    <property type="protein sequence ID" value="ENSCJAP00000088663.1"/>
    <property type="gene ID" value="ENSCJAG00000074677.1"/>
</dbReference>
<dbReference type="PANTHER" id="PTHR46254:SF6">
    <property type="entry name" value="HIGH MOBILITY GROUP AT-HOOK 2"/>
    <property type="match status" value="1"/>
</dbReference>
<evidence type="ECO:0000313" key="2">
    <source>
        <dbReference type="Proteomes" id="UP000008225"/>
    </source>
</evidence>
<proteinExistence type="predicted"/>
<dbReference type="AlphaFoldDB" id="A0A8I3X697"/>
<sequence>MQNSTCHAIVGLSTEGVLFITQAEVQWRDLSSLQPPPPGIKQFSCLNLPSIWDYRCAPPGTANFCIFSRDGVSPC</sequence>
<organism evidence="1 2">
    <name type="scientific">Callithrix jacchus</name>
    <name type="common">White-tufted-ear marmoset</name>
    <name type="synonym">Simia Jacchus</name>
    <dbReference type="NCBI Taxonomy" id="9483"/>
    <lineage>
        <taxon>Eukaryota</taxon>
        <taxon>Metazoa</taxon>
        <taxon>Chordata</taxon>
        <taxon>Craniata</taxon>
        <taxon>Vertebrata</taxon>
        <taxon>Euteleostomi</taxon>
        <taxon>Mammalia</taxon>
        <taxon>Eutheria</taxon>
        <taxon>Euarchontoglires</taxon>
        <taxon>Primates</taxon>
        <taxon>Haplorrhini</taxon>
        <taxon>Platyrrhini</taxon>
        <taxon>Cebidae</taxon>
        <taxon>Callitrichinae</taxon>
        <taxon>Callithrix</taxon>
        <taxon>Callithrix</taxon>
    </lineage>
</organism>
<protein>
    <submittedName>
        <fullName evidence="1">Uncharacterized protein</fullName>
    </submittedName>
</protein>
<accession>A0A8I3X697</accession>
<reference evidence="1 2" key="1">
    <citation type="submission" date="2009-03" db="EMBL/GenBank/DDBJ databases">
        <authorList>
            <person name="Warren W."/>
            <person name="Ye L."/>
            <person name="Minx P."/>
            <person name="Worley K."/>
            <person name="Gibbs R."/>
            <person name="Wilson R.K."/>
        </authorList>
    </citation>
    <scope>NUCLEOTIDE SEQUENCE [LARGE SCALE GENOMIC DNA]</scope>
</reference>
<evidence type="ECO:0000313" key="1">
    <source>
        <dbReference type="Ensembl" id="ENSCJAP00000088663.1"/>
    </source>
</evidence>
<reference evidence="1" key="3">
    <citation type="submission" date="2025-09" db="UniProtKB">
        <authorList>
            <consortium name="Ensembl"/>
        </authorList>
    </citation>
    <scope>IDENTIFICATION</scope>
</reference>
<reference evidence="1" key="2">
    <citation type="submission" date="2025-08" db="UniProtKB">
        <authorList>
            <consortium name="Ensembl"/>
        </authorList>
    </citation>
    <scope>IDENTIFICATION</scope>
</reference>
<dbReference type="PANTHER" id="PTHR46254">
    <property type="entry name" value="PROTEIN GVQW1-RELATED"/>
    <property type="match status" value="1"/>
</dbReference>